<comment type="similarity">
    <text evidence="2">Belongs to the AP endonuclease 2 family.</text>
</comment>
<dbReference type="HOGENOM" id="CLU_025885_1_2_1"/>
<dbReference type="Gene3D" id="3.20.20.150">
    <property type="entry name" value="Divalent-metal-dependent TIM barrel enzymes"/>
    <property type="match status" value="1"/>
</dbReference>
<keyword evidence="7" id="KW-0862">Zinc</keyword>
<evidence type="ECO:0000313" key="11">
    <source>
        <dbReference type="EMBL" id="EGS17403.1"/>
    </source>
</evidence>
<dbReference type="PANTHER" id="PTHR21445:SF0">
    <property type="entry name" value="APURINIC-APYRIMIDINIC ENDONUCLEASE"/>
    <property type="match status" value="1"/>
</dbReference>
<evidence type="ECO:0000313" key="12">
    <source>
        <dbReference type="Proteomes" id="UP000008066"/>
    </source>
</evidence>
<protein>
    <recommendedName>
        <fullName evidence="3">Apurinic-apyrimidinic endonuclease 1</fullName>
    </recommendedName>
</protein>
<evidence type="ECO:0000256" key="8">
    <source>
        <dbReference type="ARBA" id="ARBA00023204"/>
    </source>
</evidence>
<keyword evidence="4" id="KW-0479">Metal-binding</keyword>
<dbReference type="NCBIfam" id="TIGR00587">
    <property type="entry name" value="nfo"/>
    <property type="match status" value="1"/>
</dbReference>
<dbReference type="SMART" id="SM00518">
    <property type="entry name" value="AP2Ec"/>
    <property type="match status" value="1"/>
</dbReference>
<feature type="region of interest" description="Disordered" evidence="9">
    <location>
        <begin position="423"/>
        <end position="451"/>
    </location>
</feature>
<dbReference type="PROSITE" id="PS00729">
    <property type="entry name" value="AP_NUCLEASE_F2_1"/>
    <property type="match status" value="1"/>
</dbReference>
<dbReference type="NCBIfam" id="NF002199">
    <property type="entry name" value="PRK01060.1-4"/>
    <property type="match status" value="1"/>
</dbReference>
<keyword evidence="11" id="KW-0456">Lyase</keyword>
<dbReference type="PROSITE" id="PS51432">
    <property type="entry name" value="AP_NUCLEASE_F2_4"/>
    <property type="match status" value="1"/>
</dbReference>
<evidence type="ECO:0000256" key="1">
    <source>
        <dbReference type="ARBA" id="ARBA00001947"/>
    </source>
</evidence>
<dbReference type="CDD" id="cd00019">
    <property type="entry name" value="AP2Ec"/>
    <property type="match status" value="1"/>
</dbReference>
<evidence type="ECO:0000256" key="2">
    <source>
        <dbReference type="ARBA" id="ARBA00005340"/>
    </source>
</evidence>
<keyword evidence="12" id="KW-1185">Reference proteome</keyword>
<feature type="compositionally biased region" description="Acidic residues" evidence="9">
    <location>
        <begin position="65"/>
        <end position="75"/>
    </location>
</feature>
<feature type="region of interest" description="Disordered" evidence="9">
    <location>
        <begin position="1"/>
        <end position="103"/>
    </location>
</feature>
<dbReference type="AlphaFoldDB" id="G0SGR4"/>
<dbReference type="InterPro" id="IPR036237">
    <property type="entry name" value="Xyl_isomerase-like_sf"/>
</dbReference>
<dbReference type="SUPFAM" id="SSF51658">
    <property type="entry name" value="Xylose isomerase-like"/>
    <property type="match status" value="1"/>
</dbReference>
<dbReference type="PANTHER" id="PTHR21445">
    <property type="entry name" value="ENDONUCLEASE IV ENDODEOXYRIBONUCLEASE IV"/>
    <property type="match status" value="1"/>
</dbReference>
<evidence type="ECO:0000256" key="7">
    <source>
        <dbReference type="ARBA" id="ARBA00022833"/>
    </source>
</evidence>
<dbReference type="Pfam" id="PF01261">
    <property type="entry name" value="AP_endonuc_2"/>
    <property type="match status" value="1"/>
</dbReference>
<dbReference type="GO" id="GO:0008081">
    <property type="term" value="F:phosphoric diester hydrolase activity"/>
    <property type="evidence" value="ECO:0007669"/>
    <property type="project" value="TreeGrafter"/>
</dbReference>
<dbReference type="PROSITE" id="PS00730">
    <property type="entry name" value="AP_NUCLEASE_F2_2"/>
    <property type="match status" value="1"/>
</dbReference>
<evidence type="ECO:0000256" key="9">
    <source>
        <dbReference type="SAM" id="MobiDB-lite"/>
    </source>
</evidence>
<dbReference type="Proteomes" id="UP000008066">
    <property type="component" value="Unassembled WGS sequence"/>
</dbReference>
<keyword evidence="8" id="KW-0234">DNA repair</keyword>
<dbReference type="KEGG" id="cthr:CTHT_0067280"/>
<name>G0SGR4_CHATD</name>
<dbReference type="GO" id="GO:0003677">
    <property type="term" value="F:DNA binding"/>
    <property type="evidence" value="ECO:0007669"/>
    <property type="project" value="InterPro"/>
</dbReference>
<comment type="cofactor">
    <cofactor evidence="1">
        <name>Zn(2+)</name>
        <dbReference type="ChEBI" id="CHEBI:29105"/>
    </cofactor>
</comment>
<dbReference type="GO" id="GO:0016829">
    <property type="term" value="F:lyase activity"/>
    <property type="evidence" value="ECO:0007669"/>
    <property type="project" value="UniProtKB-KW"/>
</dbReference>
<proteinExistence type="inferred from homology"/>
<feature type="compositionally biased region" description="Low complexity" evidence="9">
    <location>
        <begin position="85"/>
        <end position="98"/>
    </location>
</feature>
<accession>G0SGR4</accession>
<dbReference type="GO" id="GO:0006284">
    <property type="term" value="P:base-excision repair"/>
    <property type="evidence" value="ECO:0007669"/>
    <property type="project" value="TreeGrafter"/>
</dbReference>
<dbReference type="EMBL" id="GL988047">
    <property type="protein sequence ID" value="EGS17403.1"/>
    <property type="molecule type" value="Genomic_DNA"/>
</dbReference>
<dbReference type="HAMAP" id="MF_00152">
    <property type="entry name" value="Nfo"/>
    <property type="match status" value="1"/>
</dbReference>
<feature type="domain" description="Xylose isomerase-like TIM barrel" evidence="10">
    <location>
        <begin position="134"/>
        <end position="402"/>
    </location>
</feature>
<dbReference type="InterPro" id="IPR013022">
    <property type="entry name" value="Xyl_isomerase-like_TIM-brl"/>
</dbReference>
<dbReference type="OrthoDB" id="7663182at2759"/>
<dbReference type="STRING" id="759272.G0SGR4"/>
<keyword evidence="5" id="KW-0227">DNA damage</keyword>
<evidence type="ECO:0000259" key="10">
    <source>
        <dbReference type="Pfam" id="PF01261"/>
    </source>
</evidence>
<keyword evidence="6" id="KW-0378">Hydrolase</keyword>
<dbReference type="RefSeq" id="XP_006697021.1">
    <property type="nucleotide sequence ID" value="XM_006696958.1"/>
</dbReference>
<dbReference type="FunFam" id="3.20.20.150:FF:000001">
    <property type="entry name" value="Probable endonuclease 4"/>
    <property type="match status" value="1"/>
</dbReference>
<reference evidence="11 12" key="1">
    <citation type="journal article" date="2011" name="Cell">
        <title>Insight into structure and assembly of the nuclear pore complex by utilizing the genome of a eukaryotic thermophile.</title>
        <authorList>
            <person name="Amlacher S."/>
            <person name="Sarges P."/>
            <person name="Flemming D."/>
            <person name="van Noort V."/>
            <person name="Kunze R."/>
            <person name="Devos D.P."/>
            <person name="Arumugam M."/>
            <person name="Bork P."/>
            <person name="Hurt E."/>
        </authorList>
    </citation>
    <scope>NUCLEOTIDE SEQUENCE [LARGE SCALE GENOMIC DNA]</scope>
    <source>
        <strain evidence="12">DSM 1495 / CBS 144.50 / IMI 039719</strain>
    </source>
</reference>
<dbReference type="InterPro" id="IPR001719">
    <property type="entry name" value="AP_endonuc_2"/>
</dbReference>
<dbReference type="OMA" id="DEGCQSH"/>
<organism evidence="12">
    <name type="scientific">Chaetomium thermophilum (strain DSM 1495 / CBS 144.50 / IMI 039719)</name>
    <name type="common">Thermochaetoides thermophila</name>
    <dbReference type="NCBI Taxonomy" id="759272"/>
    <lineage>
        <taxon>Eukaryota</taxon>
        <taxon>Fungi</taxon>
        <taxon>Dikarya</taxon>
        <taxon>Ascomycota</taxon>
        <taxon>Pezizomycotina</taxon>
        <taxon>Sordariomycetes</taxon>
        <taxon>Sordariomycetidae</taxon>
        <taxon>Sordariales</taxon>
        <taxon>Chaetomiaceae</taxon>
        <taxon>Thermochaetoides</taxon>
    </lineage>
</organism>
<dbReference type="GO" id="GO:0005739">
    <property type="term" value="C:mitochondrion"/>
    <property type="evidence" value="ECO:0007669"/>
    <property type="project" value="TreeGrafter"/>
</dbReference>
<gene>
    <name evidence="11" type="ORF">CTHT_0067280</name>
</gene>
<evidence type="ECO:0000256" key="3">
    <source>
        <dbReference type="ARBA" id="ARBA00021759"/>
    </source>
</evidence>
<evidence type="ECO:0000256" key="4">
    <source>
        <dbReference type="ARBA" id="ARBA00022723"/>
    </source>
</evidence>
<dbReference type="eggNOG" id="KOG3997">
    <property type="taxonomic scope" value="Eukaryota"/>
</dbReference>
<dbReference type="GeneID" id="18260766"/>
<sequence>MVRRSARNAAKEPATTTTTTTTTDPHEEAIKTETNGAEADSEELKQRNKRKASASEPKPQSVDSPEADSPEEEESKPEPKKRKTTSSTKLSSQQEQTEMPLAPRTAVNTLRRAMYIGAHVSAAGGVHNSIPNAIHIGANAFALFLKSQRKWTSPPLADDAKNQFHALIKQHGYDATKHVVPHASYLINLAQADAAKAKQAYDCFLDDLKRCEALGIGLYNFHPGSAGPGGDMKAACGRIAAQLNKAIKATKSVVVLLENMCGSGNVVGGRFEELADIISQVEDKSRIGVCLDTCHAFTAGYDLRTPEAFAQTLAEFDRTIGLKYLKALHLNDSKAPYHSNRDLHANIGTGFLGLRAFHNIMNCPTLENLPMVLETPIEEKDAKGKTVENKQIWADEIKLLESLIGMDVESEEFNRLECELQKKGAAERRRIEEQVEKKATKEKKKLDGGKKERGAMDAFVVKKKGEGEA</sequence>
<evidence type="ECO:0000256" key="6">
    <source>
        <dbReference type="ARBA" id="ARBA00022801"/>
    </source>
</evidence>
<evidence type="ECO:0000256" key="5">
    <source>
        <dbReference type="ARBA" id="ARBA00022763"/>
    </source>
</evidence>
<dbReference type="GO" id="GO:0005634">
    <property type="term" value="C:nucleus"/>
    <property type="evidence" value="ECO:0007669"/>
    <property type="project" value="TreeGrafter"/>
</dbReference>
<dbReference type="GO" id="GO:0003906">
    <property type="term" value="F:DNA-(apurinic or apyrimidinic site) endonuclease activity"/>
    <property type="evidence" value="ECO:0007669"/>
    <property type="project" value="TreeGrafter"/>
</dbReference>
<dbReference type="InterPro" id="IPR018246">
    <property type="entry name" value="AP_endonuc_F2_Zn_BS"/>
</dbReference>
<dbReference type="GO" id="GO:0008270">
    <property type="term" value="F:zinc ion binding"/>
    <property type="evidence" value="ECO:0007669"/>
    <property type="project" value="InterPro"/>
</dbReference>